<evidence type="ECO:0000313" key="4">
    <source>
        <dbReference type="Proteomes" id="UP000256748"/>
    </source>
</evidence>
<dbReference type="InterPro" id="IPR010982">
    <property type="entry name" value="Lambda_DNA-bd_dom_sf"/>
</dbReference>
<dbReference type="GO" id="GO:0003677">
    <property type="term" value="F:DNA binding"/>
    <property type="evidence" value="ECO:0007669"/>
    <property type="project" value="UniProtKB-KW"/>
</dbReference>
<dbReference type="PROSITE" id="PS50943">
    <property type="entry name" value="HTH_CROC1"/>
    <property type="match status" value="1"/>
</dbReference>
<feature type="domain" description="HTH cro/C1-type" evidence="2">
    <location>
        <begin position="68"/>
        <end position="122"/>
    </location>
</feature>
<proteinExistence type="predicted"/>
<evidence type="ECO:0000259" key="2">
    <source>
        <dbReference type="PROSITE" id="PS50943"/>
    </source>
</evidence>
<dbReference type="PANTHER" id="PTHR46797:SF1">
    <property type="entry name" value="METHYLPHOSPHONATE SYNTHASE"/>
    <property type="match status" value="1"/>
</dbReference>
<evidence type="ECO:0000256" key="1">
    <source>
        <dbReference type="ARBA" id="ARBA00023125"/>
    </source>
</evidence>
<name>A0A3E1B930_RHILT</name>
<protein>
    <submittedName>
        <fullName evidence="3">Transcriptional regulator</fullName>
    </submittedName>
</protein>
<dbReference type="RefSeq" id="WP_116275029.1">
    <property type="nucleotide sequence ID" value="NZ_KZ859523.1"/>
</dbReference>
<organism evidence="3 4">
    <name type="scientific">Rhizobium leguminosarum bv. trifolii</name>
    <dbReference type="NCBI Taxonomy" id="386"/>
    <lineage>
        <taxon>Bacteria</taxon>
        <taxon>Pseudomonadati</taxon>
        <taxon>Pseudomonadota</taxon>
        <taxon>Alphaproteobacteria</taxon>
        <taxon>Hyphomicrobiales</taxon>
        <taxon>Rhizobiaceae</taxon>
        <taxon>Rhizobium/Agrobacterium group</taxon>
        <taxon>Rhizobium</taxon>
    </lineage>
</organism>
<sequence>MPVQFITTAGGDRLVVIPEAEYNRMLADLEDRAGAEAVREFNACMAAGDEELMPAEFANRIIDGENKIRVWREFRAMTARDLAEKAEISAGFLSQIEKGERDGSFETIKKIAAALRISVDDLA</sequence>
<dbReference type="CDD" id="cd00093">
    <property type="entry name" value="HTH_XRE"/>
    <property type="match status" value="1"/>
</dbReference>
<dbReference type="InterPro" id="IPR050807">
    <property type="entry name" value="TransReg_Diox_bact_type"/>
</dbReference>
<dbReference type="PANTHER" id="PTHR46797">
    <property type="entry name" value="HTH-TYPE TRANSCRIPTIONAL REGULATOR"/>
    <property type="match status" value="1"/>
</dbReference>
<dbReference type="SMART" id="SM00530">
    <property type="entry name" value="HTH_XRE"/>
    <property type="match status" value="1"/>
</dbReference>
<keyword evidence="1" id="KW-0238">DNA-binding</keyword>
<accession>A0A3E1B930</accession>
<dbReference type="InterPro" id="IPR001387">
    <property type="entry name" value="Cro/C1-type_HTH"/>
</dbReference>
<dbReference type="AlphaFoldDB" id="A0A3E1B930"/>
<comment type="caution">
    <text evidence="3">The sequence shown here is derived from an EMBL/GenBank/DDBJ whole genome shotgun (WGS) entry which is preliminary data.</text>
</comment>
<dbReference type="GO" id="GO:0003700">
    <property type="term" value="F:DNA-binding transcription factor activity"/>
    <property type="evidence" value="ECO:0007669"/>
    <property type="project" value="TreeGrafter"/>
</dbReference>
<dbReference type="Pfam" id="PF01381">
    <property type="entry name" value="HTH_3"/>
    <property type="match status" value="1"/>
</dbReference>
<reference evidence="3 4" key="1">
    <citation type="submission" date="2017-03" db="EMBL/GenBank/DDBJ databases">
        <title>Genome analysis of Rhizobial strains effectives or ineffectives for nitrogen fixation isolated from bean seeds.</title>
        <authorList>
            <person name="Peralta H."/>
            <person name="Aguilar-Vera A."/>
            <person name="Mora Y."/>
            <person name="Vargas-Lagunas C."/>
            <person name="Girard L."/>
            <person name="Mora J."/>
        </authorList>
    </citation>
    <scope>NUCLEOTIDE SEQUENCE [LARGE SCALE GENOMIC DNA]</scope>
    <source>
        <strain evidence="3 4">CCGM5</strain>
    </source>
</reference>
<evidence type="ECO:0000313" key="3">
    <source>
        <dbReference type="EMBL" id="RFB88154.1"/>
    </source>
</evidence>
<dbReference type="SUPFAM" id="SSF47413">
    <property type="entry name" value="lambda repressor-like DNA-binding domains"/>
    <property type="match status" value="1"/>
</dbReference>
<dbReference type="Gene3D" id="1.10.260.40">
    <property type="entry name" value="lambda repressor-like DNA-binding domains"/>
    <property type="match status" value="1"/>
</dbReference>
<dbReference type="Proteomes" id="UP000256748">
    <property type="component" value="Unassembled WGS sequence"/>
</dbReference>
<dbReference type="GO" id="GO:0005829">
    <property type="term" value="C:cytosol"/>
    <property type="evidence" value="ECO:0007669"/>
    <property type="project" value="TreeGrafter"/>
</dbReference>
<dbReference type="EMBL" id="NAOO01000027">
    <property type="protein sequence ID" value="RFB88154.1"/>
    <property type="molecule type" value="Genomic_DNA"/>
</dbReference>
<gene>
    <name evidence="3" type="ORF">B5K10_21785</name>
</gene>